<keyword evidence="2" id="KW-1185">Reference proteome</keyword>
<evidence type="ECO:0000313" key="2">
    <source>
        <dbReference type="Proteomes" id="UP000327493"/>
    </source>
</evidence>
<protein>
    <submittedName>
        <fullName evidence="1">Uncharacterized protein</fullName>
    </submittedName>
</protein>
<comment type="caution">
    <text evidence="1">The sequence shown here is derived from an EMBL/GenBank/DDBJ whole genome shotgun (WGS) entry which is preliminary data.</text>
</comment>
<dbReference type="AlphaFoldDB" id="A0A5J5CJL7"/>
<reference evidence="1 2" key="1">
    <citation type="submission" date="2019-08" db="EMBL/GenBank/DDBJ databases">
        <title>A chromosome-level genome assembly, high-density linkage maps, and genome scans reveal the genomic architecture of hybrid incompatibilities underlying speciation via character displacement in darters (Percidae: Etheostominae).</title>
        <authorList>
            <person name="Moran R.L."/>
            <person name="Catchen J.M."/>
            <person name="Fuller R.C."/>
        </authorList>
    </citation>
    <scope>NUCLEOTIDE SEQUENCE [LARGE SCALE GENOMIC DNA]</scope>
    <source>
        <strain evidence="1">EspeVRDwgs_2016</strain>
        <tissue evidence="1">Muscle</tissue>
    </source>
</reference>
<evidence type="ECO:0000313" key="1">
    <source>
        <dbReference type="EMBL" id="KAA8581887.1"/>
    </source>
</evidence>
<dbReference type="Proteomes" id="UP000327493">
    <property type="component" value="Chromosome 20"/>
</dbReference>
<name>A0A5J5CJL7_9PERO</name>
<gene>
    <name evidence="1" type="ORF">FQN60_008627</name>
</gene>
<dbReference type="EMBL" id="VOFY01000020">
    <property type="protein sequence ID" value="KAA8581887.1"/>
    <property type="molecule type" value="Genomic_DNA"/>
</dbReference>
<accession>A0A5J5CJL7</accession>
<organism evidence="1 2">
    <name type="scientific">Etheostoma spectabile</name>
    <name type="common">orangethroat darter</name>
    <dbReference type="NCBI Taxonomy" id="54343"/>
    <lineage>
        <taxon>Eukaryota</taxon>
        <taxon>Metazoa</taxon>
        <taxon>Chordata</taxon>
        <taxon>Craniata</taxon>
        <taxon>Vertebrata</taxon>
        <taxon>Euteleostomi</taxon>
        <taxon>Actinopterygii</taxon>
        <taxon>Neopterygii</taxon>
        <taxon>Teleostei</taxon>
        <taxon>Neoteleostei</taxon>
        <taxon>Acanthomorphata</taxon>
        <taxon>Eupercaria</taxon>
        <taxon>Perciformes</taxon>
        <taxon>Percoidei</taxon>
        <taxon>Percidae</taxon>
        <taxon>Etheostomatinae</taxon>
        <taxon>Etheostoma</taxon>
    </lineage>
</organism>
<proteinExistence type="predicted"/>
<sequence length="140" mass="16695">MVNLWRGFDYIDPGSHFLWDHLSWQLNYRPFLLTLCSYIVSHELLSYHSELRGTRERFKATKRCFHIPLAELVSSPAPNEEVFVERERWECPVKSRDKSYQAETKEYLRRETYPERPHVSVVQLQDVSVHGDGGERRLFP</sequence>